<protein>
    <submittedName>
        <fullName evidence="2">Uncharacterized protein</fullName>
    </submittedName>
</protein>
<sequence>MLRRGAHPPAHRTPPRRKKRRLIHDACLGSDSSIGRLDSPRILRSSLLLPTPEREEMTREMGKHRRQLFDDHLQQLRQRGDAERTSTPRARRSTALILFHYPRQFLRLRLVGHRPGHASPSPTTHGLASIALSSLPPPSPILCQSYLLAASAHRQSLAPSSQMVACLISTSIERYPPPHQLRHQPLSFSDASPASPVNSSTKTCCPTPKNSLATSRTY</sequence>
<proteinExistence type="predicted"/>
<accession>A0AAW0B410</accession>
<feature type="compositionally biased region" description="Polar residues" evidence="1">
    <location>
        <begin position="186"/>
        <end position="218"/>
    </location>
</feature>
<feature type="region of interest" description="Disordered" evidence="1">
    <location>
        <begin position="178"/>
        <end position="218"/>
    </location>
</feature>
<comment type="caution">
    <text evidence="2">The sequence shown here is derived from an EMBL/GenBank/DDBJ whole genome shotgun (WGS) entry which is preliminary data.</text>
</comment>
<dbReference type="EMBL" id="JAWWNJ010000040">
    <property type="protein sequence ID" value="KAK7020829.1"/>
    <property type="molecule type" value="Genomic_DNA"/>
</dbReference>
<name>A0AAW0B410_9AGAR</name>
<organism evidence="2 3">
    <name type="scientific">Favolaschia claudopus</name>
    <dbReference type="NCBI Taxonomy" id="2862362"/>
    <lineage>
        <taxon>Eukaryota</taxon>
        <taxon>Fungi</taxon>
        <taxon>Dikarya</taxon>
        <taxon>Basidiomycota</taxon>
        <taxon>Agaricomycotina</taxon>
        <taxon>Agaricomycetes</taxon>
        <taxon>Agaricomycetidae</taxon>
        <taxon>Agaricales</taxon>
        <taxon>Marasmiineae</taxon>
        <taxon>Mycenaceae</taxon>
        <taxon>Favolaschia</taxon>
    </lineage>
</organism>
<dbReference type="Proteomes" id="UP001362999">
    <property type="component" value="Unassembled WGS sequence"/>
</dbReference>
<evidence type="ECO:0000313" key="2">
    <source>
        <dbReference type="EMBL" id="KAK7020829.1"/>
    </source>
</evidence>
<feature type="region of interest" description="Disordered" evidence="1">
    <location>
        <begin position="1"/>
        <end position="21"/>
    </location>
</feature>
<gene>
    <name evidence="2" type="ORF">R3P38DRAFT_3197268</name>
</gene>
<evidence type="ECO:0000313" key="3">
    <source>
        <dbReference type="Proteomes" id="UP001362999"/>
    </source>
</evidence>
<reference evidence="2 3" key="1">
    <citation type="journal article" date="2024" name="J Genomics">
        <title>Draft genome sequencing and assembly of Favolaschia claudopus CIRM-BRFM 2984 isolated from oak limbs.</title>
        <authorList>
            <person name="Navarro D."/>
            <person name="Drula E."/>
            <person name="Chaduli D."/>
            <person name="Cazenave R."/>
            <person name="Ahrendt S."/>
            <person name="Wang J."/>
            <person name="Lipzen A."/>
            <person name="Daum C."/>
            <person name="Barry K."/>
            <person name="Grigoriev I.V."/>
            <person name="Favel A."/>
            <person name="Rosso M.N."/>
            <person name="Martin F."/>
        </authorList>
    </citation>
    <scope>NUCLEOTIDE SEQUENCE [LARGE SCALE GENOMIC DNA]</scope>
    <source>
        <strain evidence="2 3">CIRM-BRFM 2984</strain>
    </source>
</reference>
<evidence type="ECO:0000256" key="1">
    <source>
        <dbReference type="SAM" id="MobiDB-lite"/>
    </source>
</evidence>
<dbReference type="AlphaFoldDB" id="A0AAW0B410"/>
<keyword evidence="3" id="KW-1185">Reference proteome</keyword>